<dbReference type="PATRIC" id="fig|270351.10.peg.5941"/>
<protein>
    <submittedName>
        <fullName evidence="10">Acyl-CoA dehydrogenase</fullName>
    </submittedName>
</protein>
<gene>
    <name evidence="10" type="primary">caiA</name>
    <name evidence="10" type="ORF">Maq22A_1p33115</name>
</gene>
<dbReference type="Pfam" id="PF02771">
    <property type="entry name" value="Acyl-CoA_dh_N"/>
    <property type="match status" value="1"/>
</dbReference>
<reference evidence="10 11" key="1">
    <citation type="journal article" date="2015" name="Genome Announc.">
        <title>Complete Genome Sequence of Methylobacterium aquaticum Strain 22A, Isolated from Racomitrium japonicum Moss.</title>
        <authorList>
            <person name="Tani A."/>
            <person name="Ogura Y."/>
            <person name="Hayashi T."/>
            <person name="Kimbara K."/>
        </authorList>
    </citation>
    <scope>NUCLEOTIDE SEQUENCE [LARGE SCALE GENOMIC DNA]</scope>
    <source>
        <strain evidence="10 11">MA-22A</strain>
        <plasmid evidence="11">Plasmid pMaq22A_1p DNA</plasmid>
    </source>
</reference>
<dbReference type="Gene3D" id="1.20.140.10">
    <property type="entry name" value="Butyryl-CoA Dehydrogenase, subunit A, domain 3"/>
    <property type="match status" value="1"/>
</dbReference>
<dbReference type="InterPro" id="IPR046373">
    <property type="entry name" value="Acyl-CoA_Oxase/DH_mid-dom_sf"/>
</dbReference>
<dbReference type="InterPro" id="IPR009100">
    <property type="entry name" value="AcylCoA_DH/oxidase_NM_dom_sf"/>
</dbReference>
<keyword evidence="4 6" id="KW-0274">FAD</keyword>
<comment type="similarity">
    <text evidence="2 6">Belongs to the acyl-CoA dehydrogenase family.</text>
</comment>
<dbReference type="InterPro" id="IPR036250">
    <property type="entry name" value="AcylCo_DH-like_C"/>
</dbReference>
<dbReference type="InterPro" id="IPR006091">
    <property type="entry name" value="Acyl-CoA_Oxase/DH_mid-dom"/>
</dbReference>
<name>A0A0C6F7X4_9HYPH</name>
<dbReference type="SUPFAM" id="SSF47203">
    <property type="entry name" value="Acyl-CoA dehydrogenase C-terminal domain-like"/>
    <property type="match status" value="1"/>
</dbReference>
<dbReference type="SUPFAM" id="SSF56645">
    <property type="entry name" value="Acyl-CoA dehydrogenase NM domain-like"/>
    <property type="match status" value="1"/>
</dbReference>
<dbReference type="OrthoDB" id="9775090at2"/>
<feature type="domain" description="Acyl-CoA dehydrogenase/oxidase N-terminal" evidence="9">
    <location>
        <begin position="6"/>
        <end position="118"/>
    </location>
</feature>
<reference evidence="11" key="2">
    <citation type="submission" date="2015-01" db="EMBL/GenBank/DDBJ databases">
        <title>Complete genome sequence of Methylobacterium aquaticum strain 22A.</title>
        <authorList>
            <person name="Tani A."/>
            <person name="Ogura Y."/>
            <person name="Hayashi T."/>
        </authorList>
    </citation>
    <scope>NUCLEOTIDE SEQUENCE [LARGE SCALE GENOMIC DNA]</scope>
    <source>
        <strain evidence="11">MA-22A</strain>
        <plasmid evidence="11">Plasmid pMaq22A_1p DNA</plasmid>
    </source>
</reference>
<evidence type="ECO:0000256" key="5">
    <source>
        <dbReference type="ARBA" id="ARBA00023002"/>
    </source>
</evidence>
<dbReference type="Pfam" id="PF00441">
    <property type="entry name" value="Acyl-CoA_dh_1"/>
    <property type="match status" value="1"/>
</dbReference>
<organism evidence="10 11">
    <name type="scientific">Methylobacterium aquaticum</name>
    <dbReference type="NCBI Taxonomy" id="270351"/>
    <lineage>
        <taxon>Bacteria</taxon>
        <taxon>Pseudomonadati</taxon>
        <taxon>Pseudomonadota</taxon>
        <taxon>Alphaproteobacteria</taxon>
        <taxon>Hyphomicrobiales</taxon>
        <taxon>Methylobacteriaceae</taxon>
        <taxon>Methylobacterium</taxon>
    </lineage>
</organism>
<dbReference type="InterPro" id="IPR037069">
    <property type="entry name" value="AcylCoA_DH/ox_N_sf"/>
</dbReference>
<dbReference type="AlphaFoldDB" id="A0A0C6F7X4"/>
<dbReference type="Pfam" id="PF02770">
    <property type="entry name" value="Acyl-CoA_dh_M"/>
    <property type="match status" value="1"/>
</dbReference>
<dbReference type="RefSeq" id="WP_060850092.1">
    <property type="nucleotide sequence ID" value="NZ_AP014705.1"/>
</dbReference>
<dbReference type="InterPro" id="IPR013786">
    <property type="entry name" value="AcylCoA_DH/ox_N"/>
</dbReference>
<evidence type="ECO:0000313" key="10">
    <source>
        <dbReference type="EMBL" id="BAQ48921.1"/>
    </source>
</evidence>
<evidence type="ECO:0000256" key="4">
    <source>
        <dbReference type="ARBA" id="ARBA00022827"/>
    </source>
</evidence>
<feature type="domain" description="Acyl-CoA dehydrogenase/oxidase C-terminal" evidence="7">
    <location>
        <begin position="242"/>
        <end position="375"/>
    </location>
</feature>
<dbReference type="PANTHER" id="PTHR43884">
    <property type="entry name" value="ACYL-COA DEHYDROGENASE"/>
    <property type="match status" value="1"/>
</dbReference>
<proteinExistence type="inferred from homology"/>
<dbReference type="KEGG" id="maqu:Maq22A_1p33115"/>
<keyword evidence="10" id="KW-0614">Plasmid</keyword>
<evidence type="ECO:0000256" key="3">
    <source>
        <dbReference type="ARBA" id="ARBA00022630"/>
    </source>
</evidence>
<comment type="cofactor">
    <cofactor evidence="1 6">
        <name>FAD</name>
        <dbReference type="ChEBI" id="CHEBI:57692"/>
    </cofactor>
</comment>
<feature type="domain" description="Acyl-CoA oxidase/dehydrogenase middle" evidence="8">
    <location>
        <begin position="122"/>
        <end position="209"/>
    </location>
</feature>
<dbReference type="CDD" id="cd00567">
    <property type="entry name" value="ACAD"/>
    <property type="match status" value="1"/>
</dbReference>
<evidence type="ECO:0000313" key="11">
    <source>
        <dbReference type="Proteomes" id="UP000061432"/>
    </source>
</evidence>
<dbReference type="Gene3D" id="2.40.110.10">
    <property type="entry name" value="Butyryl-CoA Dehydrogenase, subunit A, domain 2"/>
    <property type="match status" value="1"/>
</dbReference>
<evidence type="ECO:0000256" key="6">
    <source>
        <dbReference type="RuleBase" id="RU362125"/>
    </source>
</evidence>
<keyword evidence="3 6" id="KW-0285">Flavoprotein</keyword>
<accession>A0A0C6F7X4</accession>
<dbReference type="GO" id="GO:0050660">
    <property type="term" value="F:flavin adenine dinucleotide binding"/>
    <property type="evidence" value="ECO:0007669"/>
    <property type="project" value="InterPro"/>
</dbReference>
<evidence type="ECO:0000259" key="8">
    <source>
        <dbReference type="Pfam" id="PF02770"/>
    </source>
</evidence>
<keyword evidence="5 6" id="KW-0560">Oxidoreductase</keyword>
<geneLocation type="plasmid" evidence="11">
    <name>pMaq22A_1p DNA</name>
</geneLocation>
<dbReference type="EMBL" id="AP014705">
    <property type="protein sequence ID" value="BAQ48921.1"/>
    <property type="molecule type" value="Genomic_DNA"/>
</dbReference>
<dbReference type="Gene3D" id="1.10.540.10">
    <property type="entry name" value="Acyl-CoA dehydrogenase/oxidase, N-terminal domain"/>
    <property type="match status" value="1"/>
</dbReference>
<dbReference type="GO" id="GO:0003995">
    <property type="term" value="F:acyl-CoA dehydrogenase activity"/>
    <property type="evidence" value="ECO:0007669"/>
    <property type="project" value="TreeGrafter"/>
</dbReference>
<evidence type="ECO:0000256" key="2">
    <source>
        <dbReference type="ARBA" id="ARBA00009347"/>
    </source>
</evidence>
<sequence>MDFDLSEEQRLLKDSVERLLADRYDFESRKRYGREPEGFTRAMWAAYAEQGLLAVPFSEEDGGIGGGPVETMIVMEAFGGALALEPYLATVVLAGGVLRHAASPEQRAEWLPGLIAGETRYAFAHSERQARYDLNDVGVTARRDGDGWVLEGEKSLVLHGDSADRLIVSARTAGSRRDRDGIGLFLVEANAEGVSRRGYPTQDGLRAAEVSLSSVRVGADAAIGDPASALPVIERVTDEAIAALCAEAVGAMDRMHNLTVEYLKTRKQFGVTIGSFQVLQHRAAEMFIALEQARSMAFLATMMAGEDDAEERARAVAGAKVQIGRSGRIVGQGAVQLHGGVGVTMEYSVGHYFKRVTMIDQLFGDADHHLGRVARMGGLIAA</sequence>
<evidence type="ECO:0000259" key="7">
    <source>
        <dbReference type="Pfam" id="PF00441"/>
    </source>
</evidence>
<evidence type="ECO:0000256" key="1">
    <source>
        <dbReference type="ARBA" id="ARBA00001974"/>
    </source>
</evidence>
<dbReference type="InterPro" id="IPR009075">
    <property type="entry name" value="AcylCo_DH/oxidase_C"/>
</dbReference>
<dbReference type="PANTHER" id="PTHR43884:SF20">
    <property type="entry name" value="ACYL-COA DEHYDROGENASE FADE28"/>
    <property type="match status" value="1"/>
</dbReference>
<evidence type="ECO:0000259" key="9">
    <source>
        <dbReference type="Pfam" id="PF02771"/>
    </source>
</evidence>
<dbReference type="Proteomes" id="UP000061432">
    <property type="component" value="Plasmid pMaq22A_1p"/>
</dbReference>